<dbReference type="PANTHER" id="PTHR11902:SF1">
    <property type="entry name" value="ENOLASE"/>
    <property type="match status" value="1"/>
</dbReference>
<dbReference type="PANTHER" id="PTHR11902">
    <property type="entry name" value="ENOLASE"/>
    <property type="match status" value="1"/>
</dbReference>
<feature type="domain" description="Enolase C-terminal TIM barrel" evidence="8">
    <location>
        <begin position="140"/>
        <end position="296"/>
    </location>
</feature>
<dbReference type="Gene3D" id="3.20.20.120">
    <property type="entry name" value="Enolase-like C-terminal domain"/>
    <property type="match status" value="1"/>
</dbReference>
<dbReference type="GO" id="GO:0004634">
    <property type="term" value="F:phosphopyruvate hydratase activity"/>
    <property type="evidence" value="ECO:0007669"/>
    <property type="project" value="UniProtKB-EC"/>
</dbReference>
<evidence type="ECO:0000256" key="2">
    <source>
        <dbReference type="ARBA" id="ARBA00005031"/>
    </source>
</evidence>
<dbReference type="Pfam" id="PF03952">
    <property type="entry name" value="Enolase_N"/>
    <property type="match status" value="1"/>
</dbReference>
<comment type="pathway">
    <text evidence="2">Carbohydrate degradation; glycolysis; pyruvate from D-glyceraldehyde 3-phosphate: step 4/5.</text>
</comment>
<evidence type="ECO:0000256" key="4">
    <source>
        <dbReference type="ARBA" id="ARBA00012058"/>
    </source>
</evidence>
<feature type="non-terminal residue" evidence="10">
    <location>
        <position position="296"/>
    </location>
</feature>
<evidence type="ECO:0000256" key="6">
    <source>
        <dbReference type="ARBA" id="ARBA00023152"/>
    </source>
</evidence>
<evidence type="ECO:0000256" key="3">
    <source>
        <dbReference type="ARBA" id="ARBA00009604"/>
    </source>
</evidence>
<protein>
    <recommendedName>
        <fullName evidence="4">phosphopyruvate hydratase</fullName>
        <ecNumber evidence="4">4.2.1.11</ecNumber>
    </recommendedName>
</protein>
<reference evidence="10" key="1">
    <citation type="journal article" date="2014" name="Front. Microbiol.">
        <title>High frequency of phylogenetically diverse reductive dehalogenase-homologous genes in deep subseafloor sedimentary metagenomes.</title>
        <authorList>
            <person name="Kawai M."/>
            <person name="Futagami T."/>
            <person name="Toyoda A."/>
            <person name="Takaki Y."/>
            <person name="Nishi S."/>
            <person name="Hori S."/>
            <person name="Arai W."/>
            <person name="Tsubouchi T."/>
            <person name="Morono Y."/>
            <person name="Uchiyama I."/>
            <person name="Ito T."/>
            <person name="Fujiyama A."/>
            <person name="Inagaki F."/>
            <person name="Takami H."/>
        </authorList>
    </citation>
    <scope>NUCLEOTIDE SEQUENCE</scope>
    <source>
        <strain evidence="10">Expedition CK06-06</strain>
    </source>
</reference>
<dbReference type="GO" id="GO:0000287">
    <property type="term" value="F:magnesium ion binding"/>
    <property type="evidence" value="ECO:0007669"/>
    <property type="project" value="InterPro"/>
</dbReference>
<organism evidence="10">
    <name type="scientific">marine sediment metagenome</name>
    <dbReference type="NCBI Taxonomy" id="412755"/>
    <lineage>
        <taxon>unclassified sequences</taxon>
        <taxon>metagenomes</taxon>
        <taxon>ecological metagenomes</taxon>
    </lineage>
</organism>
<keyword evidence="6" id="KW-0324">Glycolysis</keyword>
<evidence type="ECO:0000256" key="5">
    <source>
        <dbReference type="ARBA" id="ARBA00022842"/>
    </source>
</evidence>
<name>X1E4P0_9ZZZZ</name>
<dbReference type="GO" id="GO:0006096">
    <property type="term" value="P:glycolytic process"/>
    <property type="evidence" value="ECO:0007669"/>
    <property type="project" value="UniProtKB-UniPathway"/>
</dbReference>
<proteinExistence type="inferred from homology"/>
<comment type="caution">
    <text evidence="10">The sequence shown here is derived from an EMBL/GenBank/DDBJ whole genome shotgun (WGS) entry which is preliminary data.</text>
</comment>
<dbReference type="FunFam" id="3.30.390.10:FF:000001">
    <property type="entry name" value="Enolase"/>
    <property type="match status" value="1"/>
</dbReference>
<evidence type="ECO:0000313" key="10">
    <source>
        <dbReference type="EMBL" id="GAH28231.1"/>
    </source>
</evidence>
<dbReference type="SMART" id="SM01192">
    <property type="entry name" value="Enolase_C"/>
    <property type="match status" value="1"/>
</dbReference>
<comment type="similarity">
    <text evidence="3">Belongs to the enolase family.</text>
</comment>
<keyword evidence="7" id="KW-0456">Lyase</keyword>
<dbReference type="UniPathway" id="UPA00109">
    <property type="reaction ID" value="UER00187"/>
</dbReference>
<gene>
    <name evidence="10" type="ORF">S03H2_10079</name>
</gene>
<sequence length="296" mass="32764">MKDNFIITAIKAREILDGRGIPTVEVDVVVNHNIFSRAQVPSGNSTGSYEAFELRDGEKRYSGRGVKKAVNNVNNIIAPEIIGKDVTHQKELDNLMIELDGTPNKSNLGANPILGVSLAIFKAAALSLRIPLYRHFNNDANILPVPMINMLNGGANSSNDLDFQEFLIMPIGAETFSEALCISADIKMQLKDELIRKYGKYAINIGSGGAYVSPIKKVREALDILEIAVNKTGCESKIAYALDVAANYLYNKNTQKYIIENQEFSKEELINFYKDIIANYPIVSLEDPLQEDDFEG</sequence>
<dbReference type="InterPro" id="IPR029017">
    <property type="entry name" value="Enolase-like_N"/>
</dbReference>
<dbReference type="SMART" id="SM01193">
    <property type="entry name" value="Enolase_N"/>
    <property type="match status" value="1"/>
</dbReference>
<evidence type="ECO:0000259" key="8">
    <source>
        <dbReference type="SMART" id="SM01192"/>
    </source>
</evidence>
<dbReference type="PRINTS" id="PR00148">
    <property type="entry name" value="ENOLASE"/>
</dbReference>
<dbReference type="EC" id="4.2.1.11" evidence="4"/>
<dbReference type="Gene3D" id="3.30.390.10">
    <property type="entry name" value="Enolase-like, N-terminal domain"/>
    <property type="match status" value="1"/>
</dbReference>
<evidence type="ECO:0000259" key="9">
    <source>
        <dbReference type="SMART" id="SM01193"/>
    </source>
</evidence>
<dbReference type="SUPFAM" id="SSF54826">
    <property type="entry name" value="Enolase N-terminal domain-like"/>
    <property type="match status" value="1"/>
</dbReference>
<dbReference type="EMBL" id="BARU01005205">
    <property type="protein sequence ID" value="GAH28231.1"/>
    <property type="molecule type" value="Genomic_DNA"/>
</dbReference>
<dbReference type="SUPFAM" id="SSF51604">
    <property type="entry name" value="Enolase C-terminal domain-like"/>
    <property type="match status" value="1"/>
</dbReference>
<keyword evidence="5" id="KW-0460">Magnesium</keyword>
<dbReference type="GO" id="GO:0000015">
    <property type="term" value="C:phosphopyruvate hydratase complex"/>
    <property type="evidence" value="ECO:0007669"/>
    <property type="project" value="InterPro"/>
</dbReference>
<accession>X1E4P0</accession>
<evidence type="ECO:0000256" key="7">
    <source>
        <dbReference type="ARBA" id="ARBA00023239"/>
    </source>
</evidence>
<dbReference type="InterPro" id="IPR000941">
    <property type="entry name" value="Enolase"/>
</dbReference>
<dbReference type="AlphaFoldDB" id="X1E4P0"/>
<comment type="cofactor">
    <cofactor evidence="1">
        <name>Mg(2+)</name>
        <dbReference type="ChEBI" id="CHEBI:18420"/>
    </cofactor>
</comment>
<evidence type="ECO:0000256" key="1">
    <source>
        <dbReference type="ARBA" id="ARBA00001946"/>
    </source>
</evidence>
<dbReference type="InterPro" id="IPR036849">
    <property type="entry name" value="Enolase-like_C_sf"/>
</dbReference>
<feature type="domain" description="Enolase N-terminal" evidence="9">
    <location>
        <begin position="7"/>
        <end position="136"/>
    </location>
</feature>
<dbReference type="InterPro" id="IPR020810">
    <property type="entry name" value="Enolase_C"/>
</dbReference>
<dbReference type="Pfam" id="PF00113">
    <property type="entry name" value="Enolase_C"/>
    <property type="match status" value="1"/>
</dbReference>
<dbReference type="InterPro" id="IPR020811">
    <property type="entry name" value="Enolase_N"/>
</dbReference>